<comment type="catalytic activity">
    <reaction evidence="11">
        <text>dopamine + hexadecanoyl-CoA = N-hexadecanoyl-dopamine + CoA + H(+)</text>
        <dbReference type="Rhea" id="RHEA:51376"/>
        <dbReference type="ChEBI" id="CHEBI:15378"/>
        <dbReference type="ChEBI" id="CHEBI:57287"/>
        <dbReference type="ChEBI" id="CHEBI:57379"/>
        <dbReference type="ChEBI" id="CHEBI:59905"/>
        <dbReference type="ChEBI" id="CHEBI:134058"/>
    </reaction>
    <physiologicalReaction direction="left-to-right" evidence="11">
        <dbReference type="Rhea" id="RHEA:51377"/>
    </physiologicalReaction>
</comment>
<comment type="similarity">
    <text evidence="3">Belongs to the acetyltransferase family. AANAT subfamily.</text>
</comment>
<proteinExistence type="inferred from homology"/>
<protein>
    <recommendedName>
        <fullName evidence="4">aralkylamine N-acetyltransferase</fullName>
        <ecNumber evidence="4">2.3.1.87</ecNumber>
    </recommendedName>
</protein>
<dbReference type="EC" id="2.3.1.87" evidence="4"/>
<evidence type="ECO:0000256" key="11">
    <source>
        <dbReference type="ARBA" id="ARBA00052335"/>
    </source>
</evidence>
<dbReference type="PANTHER" id="PTHR20905:SF30">
    <property type="entry name" value="N-ACETYLTRANSFERASE DOMAIN-CONTAINING PROTEIN"/>
    <property type="match status" value="1"/>
</dbReference>
<evidence type="ECO:0000256" key="5">
    <source>
        <dbReference type="ARBA" id="ARBA00050189"/>
    </source>
</evidence>
<evidence type="ECO:0000313" key="14">
    <source>
        <dbReference type="WBParaSite" id="PDA_v2.g860.t1"/>
    </source>
</evidence>
<comment type="catalytic activity">
    <reaction evidence="10">
        <text>serotonin + hexadecanoyl-CoA = N-hexadecanoyl-serotonin + CoA + H(+)</text>
        <dbReference type="Rhea" id="RHEA:51384"/>
        <dbReference type="ChEBI" id="CHEBI:15378"/>
        <dbReference type="ChEBI" id="CHEBI:57287"/>
        <dbReference type="ChEBI" id="CHEBI:57379"/>
        <dbReference type="ChEBI" id="CHEBI:134059"/>
        <dbReference type="ChEBI" id="CHEBI:350546"/>
    </reaction>
    <physiologicalReaction direction="left-to-right" evidence="10">
        <dbReference type="Rhea" id="RHEA:51385"/>
    </physiologicalReaction>
</comment>
<evidence type="ECO:0000256" key="7">
    <source>
        <dbReference type="ARBA" id="ARBA00051284"/>
    </source>
</evidence>
<evidence type="ECO:0000256" key="2">
    <source>
        <dbReference type="ARBA" id="ARBA00037926"/>
    </source>
</evidence>
<evidence type="ECO:0000256" key="3">
    <source>
        <dbReference type="ARBA" id="ARBA00038182"/>
    </source>
</evidence>
<dbReference type="FunFam" id="3.40.630.30:FF:000046">
    <property type="entry name" value="Dopamine N-acetyltransferase"/>
    <property type="match status" value="1"/>
</dbReference>
<dbReference type="InterPro" id="IPR016181">
    <property type="entry name" value="Acyl_CoA_acyltransferase"/>
</dbReference>
<dbReference type="WBParaSite" id="PDA_v2.g860.t1">
    <property type="protein sequence ID" value="PDA_v2.g860.t1"/>
    <property type="gene ID" value="PDA_v2.g860"/>
</dbReference>
<dbReference type="SUPFAM" id="SSF55729">
    <property type="entry name" value="Acyl-CoA N-acyltransferases (Nat)"/>
    <property type="match status" value="1"/>
</dbReference>
<comment type="catalytic activity">
    <reaction evidence="8">
        <text>dopamine + acetyl-CoA = N-acetyldopamine + CoA + H(+)</text>
        <dbReference type="Rhea" id="RHEA:51388"/>
        <dbReference type="ChEBI" id="CHEBI:15378"/>
        <dbReference type="ChEBI" id="CHEBI:57287"/>
        <dbReference type="ChEBI" id="CHEBI:57288"/>
        <dbReference type="ChEBI" id="CHEBI:59905"/>
        <dbReference type="ChEBI" id="CHEBI:125678"/>
    </reaction>
    <physiologicalReaction direction="left-to-right" evidence="8">
        <dbReference type="Rhea" id="RHEA:51389"/>
    </physiologicalReaction>
</comment>
<evidence type="ECO:0000256" key="10">
    <source>
        <dbReference type="ARBA" id="ARBA00052178"/>
    </source>
</evidence>
<keyword evidence="13" id="KW-1185">Reference proteome</keyword>
<comment type="catalytic activity">
    <reaction evidence="7">
        <text>serotonin + (5Z,8Z,11Z,14Z)-eicosatetraenoyl-CoA = N-[(5Z,8Z,11Z,14Z)-eicosatetraenoyl]-serotonin + CoA + H(+)</text>
        <dbReference type="Rhea" id="RHEA:51396"/>
        <dbReference type="ChEBI" id="CHEBI:15378"/>
        <dbReference type="ChEBI" id="CHEBI:57287"/>
        <dbReference type="ChEBI" id="CHEBI:57368"/>
        <dbReference type="ChEBI" id="CHEBI:132255"/>
        <dbReference type="ChEBI" id="CHEBI:350546"/>
    </reaction>
    <physiologicalReaction direction="left-to-right" evidence="7">
        <dbReference type="Rhea" id="RHEA:51397"/>
    </physiologicalReaction>
</comment>
<dbReference type="Gene3D" id="3.40.630.30">
    <property type="match status" value="1"/>
</dbReference>
<evidence type="ECO:0000256" key="12">
    <source>
        <dbReference type="ARBA" id="ARBA00052491"/>
    </source>
</evidence>
<dbReference type="AlphaFoldDB" id="A0A914QWH0"/>
<organism evidence="13 14">
    <name type="scientific">Panagrolaimus davidi</name>
    <dbReference type="NCBI Taxonomy" id="227884"/>
    <lineage>
        <taxon>Eukaryota</taxon>
        <taxon>Metazoa</taxon>
        <taxon>Ecdysozoa</taxon>
        <taxon>Nematoda</taxon>
        <taxon>Chromadorea</taxon>
        <taxon>Rhabditida</taxon>
        <taxon>Tylenchina</taxon>
        <taxon>Panagrolaimomorpha</taxon>
        <taxon>Panagrolaimoidea</taxon>
        <taxon>Panagrolaimidae</taxon>
        <taxon>Panagrolaimus</taxon>
    </lineage>
</organism>
<keyword evidence="1" id="KW-0808">Transferase</keyword>
<evidence type="ECO:0000313" key="13">
    <source>
        <dbReference type="Proteomes" id="UP000887578"/>
    </source>
</evidence>
<name>A0A914QWH0_9BILA</name>
<evidence type="ECO:0000256" key="1">
    <source>
        <dbReference type="ARBA" id="ARBA00022679"/>
    </source>
</evidence>
<comment type="catalytic activity">
    <reaction evidence="9">
        <text>serotonin + (9Z)-octadecenoyl-CoA = N-(9Z-octadecenoyl)-serotonin + CoA + H(+)</text>
        <dbReference type="Rhea" id="RHEA:51392"/>
        <dbReference type="ChEBI" id="CHEBI:15378"/>
        <dbReference type="ChEBI" id="CHEBI:57287"/>
        <dbReference type="ChEBI" id="CHEBI:57387"/>
        <dbReference type="ChEBI" id="CHEBI:134064"/>
        <dbReference type="ChEBI" id="CHEBI:350546"/>
    </reaction>
    <physiologicalReaction direction="left-to-right" evidence="9">
        <dbReference type="Rhea" id="RHEA:51393"/>
    </physiologicalReaction>
</comment>
<dbReference type="PANTHER" id="PTHR20905">
    <property type="entry name" value="N-ACETYLTRANSFERASE-RELATED"/>
    <property type="match status" value="1"/>
</dbReference>
<dbReference type="Proteomes" id="UP000887578">
    <property type="component" value="Unplaced"/>
</dbReference>
<evidence type="ECO:0000256" key="6">
    <source>
        <dbReference type="ARBA" id="ARBA00050849"/>
    </source>
</evidence>
<sequence>MSSKNVGEKFNENLTIFRAINKDFDDIFEFLMDDFLFTESLNNSVSATKEEFEPFFKDIIKHSIDSGYSYIIRDDNAKKIIAVRLTDFLERSSLHSSEGPNYPSWKPNAILKLLETLESKLWNQIPTNINKLASWTILSVNSNYARRGIAFRLIEYKLNELKEIGCQGIATEATAFKSQQLFIKNNYQILYEIKHSDWKNENGQQIFKCNDSTDKAILIYKEF</sequence>
<evidence type="ECO:0000256" key="4">
    <source>
        <dbReference type="ARBA" id="ARBA00039114"/>
    </source>
</evidence>
<reference evidence="14" key="1">
    <citation type="submission" date="2022-11" db="UniProtKB">
        <authorList>
            <consortium name="WormBaseParasite"/>
        </authorList>
    </citation>
    <scope>IDENTIFICATION</scope>
</reference>
<comment type="pathway">
    <text evidence="2">Aromatic compound metabolism; melatonin biosynthesis; melatonin from serotonin: step 1/2.</text>
</comment>
<evidence type="ECO:0000256" key="8">
    <source>
        <dbReference type="ARBA" id="ARBA00051711"/>
    </source>
</evidence>
<evidence type="ECO:0000256" key="9">
    <source>
        <dbReference type="ARBA" id="ARBA00051823"/>
    </source>
</evidence>
<comment type="catalytic activity">
    <reaction evidence="12">
        <text>serotonin + acetyl-CoA = N-acetylserotonin + CoA + H(+)</text>
        <dbReference type="Rhea" id="RHEA:25217"/>
        <dbReference type="ChEBI" id="CHEBI:15378"/>
        <dbReference type="ChEBI" id="CHEBI:17697"/>
        <dbReference type="ChEBI" id="CHEBI:57287"/>
        <dbReference type="ChEBI" id="CHEBI:57288"/>
        <dbReference type="ChEBI" id="CHEBI:350546"/>
        <dbReference type="EC" id="2.3.1.87"/>
    </reaction>
    <physiologicalReaction direction="left-to-right" evidence="12">
        <dbReference type="Rhea" id="RHEA:25218"/>
    </physiologicalReaction>
</comment>
<accession>A0A914QWH0</accession>
<comment type="catalytic activity">
    <reaction evidence="6">
        <text>serotonin + octadecanoyl-CoA = N-octadecanoyl-serotonin + CoA + H(+)</text>
        <dbReference type="Rhea" id="RHEA:51400"/>
        <dbReference type="ChEBI" id="CHEBI:15378"/>
        <dbReference type="ChEBI" id="CHEBI:57287"/>
        <dbReference type="ChEBI" id="CHEBI:57394"/>
        <dbReference type="ChEBI" id="CHEBI:134065"/>
        <dbReference type="ChEBI" id="CHEBI:350546"/>
    </reaction>
    <physiologicalReaction direction="left-to-right" evidence="6">
        <dbReference type="Rhea" id="RHEA:51401"/>
    </physiologicalReaction>
</comment>
<comment type="catalytic activity">
    <reaction evidence="5">
        <text>dopamine + (9Z)-octadecenoyl-CoA = N-(9Z-octadecanoyl)-dopamine + CoA + H(+)</text>
        <dbReference type="Rhea" id="RHEA:51380"/>
        <dbReference type="ChEBI" id="CHEBI:15378"/>
        <dbReference type="ChEBI" id="CHEBI:31883"/>
        <dbReference type="ChEBI" id="CHEBI:57287"/>
        <dbReference type="ChEBI" id="CHEBI:57387"/>
        <dbReference type="ChEBI" id="CHEBI:59905"/>
    </reaction>
    <physiologicalReaction direction="left-to-right" evidence="5">
        <dbReference type="Rhea" id="RHEA:51381"/>
    </physiologicalReaction>
</comment>
<dbReference type="GO" id="GO:0004059">
    <property type="term" value="F:aralkylamine N-acetyltransferase activity"/>
    <property type="evidence" value="ECO:0007669"/>
    <property type="project" value="UniProtKB-EC"/>
</dbReference>